<sequence>MKLIFYKARIIQKSTTKPEKYNYPTKEDFINIPPTLHITKKNNFYKGYTEITDEYFWLYIEYNSPNPRRDMIIDTQTQQERENTRSKTEVELSKQGFFLYHYTKQILYIKSYDDKKILLDILRKHNANNEYKIESFYESMAEFMDVLDSIQEIKFADADGLFGELREHLNIDQDSRPDTFSVSLKYEDRSKSRFEQFLPFLFEAQDKCSIKNLLIKGKDSDKFGVVFNQDTFFQKISIEPQKTQENIWNKESVKEQLLKVIHND</sequence>
<evidence type="ECO:0000313" key="1">
    <source>
        <dbReference type="EMBL" id="STQ87628.1"/>
    </source>
</evidence>
<name>A0A377PXB9_9HELI</name>
<dbReference type="AlphaFoldDB" id="A0A377PXB9"/>
<evidence type="ECO:0000313" key="2">
    <source>
        <dbReference type="Proteomes" id="UP000255269"/>
    </source>
</evidence>
<accession>A0A377PXB9</accession>
<dbReference type="EMBL" id="UGJF01000001">
    <property type="protein sequence ID" value="STQ87628.1"/>
    <property type="molecule type" value="Genomic_DNA"/>
</dbReference>
<proteinExistence type="predicted"/>
<dbReference type="Proteomes" id="UP000255269">
    <property type="component" value="Unassembled WGS sequence"/>
</dbReference>
<gene>
    <name evidence="1" type="ORF">NCTC13156_00447</name>
</gene>
<protein>
    <submittedName>
        <fullName evidence="1">Uncharacterized protein</fullName>
    </submittedName>
</protein>
<organism evidence="1 2">
    <name type="scientific">Helicobacter pullorum</name>
    <dbReference type="NCBI Taxonomy" id="35818"/>
    <lineage>
        <taxon>Bacteria</taxon>
        <taxon>Pseudomonadati</taxon>
        <taxon>Campylobacterota</taxon>
        <taxon>Epsilonproteobacteria</taxon>
        <taxon>Campylobacterales</taxon>
        <taxon>Helicobacteraceae</taxon>
        <taxon>Helicobacter</taxon>
    </lineage>
</organism>
<dbReference type="RefSeq" id="WP_115056732.1">
    <property type="nucleotide sequence ID" value="NZ_UGJF01000001.1"/>
</dbReference>
<reference evidence="1 2" key="1">
    <citation type="submission" date="2018-06" db="EMBL/GenBank/DDBJ databases">
        <authorList>
            <consortium name="Pathogen Informatics"/>
            <person name="Doyle S."/>
        </authorList>
    </citation>
    <scope>NUCLEOTIDE SEQUENCE [LARGE SCALE GENOMIC DNA]</scope>
    <source>
        <strain evidence="1 2">NCTC13156</strain>
    </source>
</reference>